<accession>A0A1X9LLS6</accession>
<keyword evidence="2" id="KW-1185">Reference proteome</keyword>
<protein>
    <submittedName>
        <fullName evidence="1">Uncharacterized protein</fullName>
    </submittedName>
</protein>
<dbReference type="AlphaFoldDB" id="A0A1X9LLS6"/>
<organism evidence="1 2">
    <name type="scientific">Cnuibacter physcomitrellae</name>
    <dbReference type="NCBI Taxonomy" id="1619308"/>
    <lineage>
        <taxon>Bacteria</taxon>
        <taxon>Bacillati</taxon>
        <taxon>Actinomycetota</taxon>
        <taxon>Actinomycetes</taxon>
        <taxon>Micrococcales</taxon>
        <taxon>Microbacteriaceae</taxon>
        <taxon>Cnuibacter</taxon>
    </lineage>
</organism>
<proteinExistence type="predicted"/>
<dbReference type="KEGG" id="cphy:B5808_08505"/>
<sequence length="88" mass="9755">MRLPEDLSAAARRTLDQIRFHPTTHGVSWNELLAMLGEIADVEESGGGAKATIRMGDDRVDLERPRSGVVAEAPILELRRMFKDQGLL</sequence>
<dbReference type="RefSeq" id="WP_085019386.1">
    <property type="nucleotide sequence ID" value="NZ_BMHD01000001.1"/>
</dbReference>
<dbReference type="STRING" id="1619308.B5808_08505"/>
<reference evidence="1 2" key="1">
    <citation type="submission" date="2017-04" db="EMBL/GenBank/DDBJ databases">
        <authorList>
            <person name="Afonso C.L."/>
            <person name="Miller P.J."/>
            <person name="Scott M.A."/>
            <person name="Spackman E."/>
            <person name="Goraichik I."/>
            <person name="Dimitrov K.M."/>
            <person name="Suarez D.L."/>
            <person name="Swayne D.E."/>
        </authorList>
    </citation>
    <scope>NUCLEOTIDE SEQUENCE [LARGE SCALE GENOMIC DNA]</scope>
    <source>
        <strain evidence="2">XA(T)</strain>
    </source>
</reference>
<name>A0A1X9LLS6_9MICO</name>
<gene>
    <name evidence="1" type="ORF">B5808_08505</name>
</gene>
<dbReference type="Proteomes" id="UP000192775">
    <property type="component" value="Chromosome"/>
</dbReference>
<evidence type="ECO:0000313" key="1">
    <source>
        <dbReference type="EMBL" id="ARJ05248.1"/>
    </source>
</evidence>
<evidence type="ECO:0000313" key="2">
    <source>
        <dbReference type="Proteomes" id="UP000192775"/>
    </source>
</evidence>
<dbReference type="EMBL" id="CP020715">
    <property type="protein sequence ID" value="ARJ05248.1"/>
    <property type="molecule type" value="Genomic_DNA"/>
</dbReference>